<reference evidence="3 4" key="1">
    <citation type="submission" date="2014-04" db="EMBL/GenBank/DDBJ databases">
        <authorList>
            <consortium name="International Citrus Genome Consortium"/>
            <person name="Gmitter F."/>
            <person name="Chen C."/>
            <person name="Farmerie W."/>
            <person name="Harkins T."/>
            <person name="Desany B."/>
            <person name="Mohiuddin M."/>
            <person name="Kodira C."/>
            <person name="Borodovsky M."/>
            <person name="Lomsadze A."/>
            <person name="Burns P."/>
            <person name="Jenkins J."/>
            <person name="Prochnik S."/>
            <person name="Shu S."/>
            <person name="Chapman J."/>
            <person name="Pitluck S."/>
            <person name="Schmutz J."/>
            <person name="Rokhsar D."/>
        </authorList>
    </citation>
    <scope>NUCLEOTIDE SEQUENCE</scope>
</reference>
<dbReference type="InterPro" id="IPR003892">
    <property type="entry name" value="CUE"/>
</dbReference>
<dbReference type="SMART" id="SM00546">
    <property type="entry name" value="CUE"/>
    <property type="match status" value="1"/>
</dbReference>
<protein>
    <recommendedName>
        <fullName evidence="2">CUE domain-containing protein</fullName>
    </recommendedName>
</protein>
<dbReference type="PANTHER" id="PTHR31245">
    <property type="entry name" value="UBIQUITIN SYSTEM COMPONENT CUE PROTEIN"/>
    <property type="match status" value="1"/>
</dbReference>
<dbReference type="EMBL" id="KK785361">
    <property type="protein sequence ID" value="KDO43703.1"/>
    <property type="molecule type" value="Genomic_DNA"/>
</dbReference>
<feature type="domain" description="CUE" evidence="2">
    <location>
        <begin position="39"/>
        <end position="82"/>
    </location>
</feature>
<proteinExistence type="predicted"/>
<organism evidence="3 4">
    <name type="scientific">Citrus sinensis</name>
    <name type="common">Sweet orange</name>
    <name type="synonym">Citrus aurantium var. sinensis</name>
    <dbReference type="NCBI Taxonomy" id="2711"/>
    <lineage>
        <taxon>Eukaryota</taxon>
        <taxon>Viridiplantae</taxon>
        <taxon>Streptophyta</taxon>
        <taxon>Embryophyta</taxon>
        <taxon>Tracheophyta</taxon>
        <taxon>Spermatophyta</taxon>
        <taxon>Magnoliopsida</taxon>
        <taxon>eudicotyledons</taxon>
        <taxon>Gunneridae</taxon>
        <taxon>Pentapetalae</taxon>
        <taxon>rosids</taxon>
        <taxon>malvids</taxon>
        <taxon>Sapindales</taxon>
        <taxon>Rutaceae</taxon>
        <taxon>Aurantioideae</taxon>
        <taxon>Citrus</taxon>
    </lineage>
</organism>
<dbReference type="PROSITE" id="PS51140">
    <property type="entry name" value="CUE"/>
    <property type="match status" value="1"/>
</dbReference>
<dbReference type="Proteomes" id="UP000027120">
    <property type="component" value="Unassembled WGS sequence"/>
</dbReference>
<keyword evidence="4" id="KW-1185">Reference proteome</keyword>
<evidence type="ECO:0000256" key="1">
    <source>
        <dbReference type="SAM" id="Coils"/>
    </source>
</evidence>
<dbReference type="PANTHER" id="PTHR31245:SF16">
    <property type="entry name" value="UDP-GLUCOSE 6-DEHYDROGENASE"/>
    <property type="match status" value="1"/>
</dbReference>
<dbReference type="EMBL" id="KK785361">
    <property type="protein sequence ID" value="KDO43702.1"/>
    <property type="molecule type" value="Genomic_DNA"/>
</dbReference>
<accession>A0A067DXI5</accession>
<dbReference type="SUPFAM" id="SSF46934">
    <property type="entry name" value="UBA-like"/>
    <property type="match status" value="1"/>
</dbReference>
<sequence>MSAGVCGKRVGFEEICGSSSPTSAKRSRCSTFGSLVRSGSDDPVSFLLQMFPDVDPEVVKSVLGEHDNKIEDAIDRLRVLSFSNISERIKSQGLEPTIIGSQMSEEEVRSAHTNFCGENITDGSKWVDLFVHEMMSAADLDDARGRAARILEVFERSIITNSKASKELEHASLKEHLQSLLNDNQILKKAVSIQHERHLEQEQKEKEVELLKLVISQYQDQARNLELRNYALKLHLQRAQESSSIPRQFHPDIF</sequence>
<evidence type="ECO:0000259" key="2">
    <source>
        <dbReference type="PROSITE" id="PS51140"/>
    </source>
</evidence>
<dbReference type="AlphaFoldDB" id="A0A067DXI5"/>
<dbReference type="Gene3D" id="1.10.8.10">
    <property type="entry name" value="DNA helicase RuvA subunit, C-terminal domain"/>
    <property type="match status" value="1"/>
</dbReference>
<feature type="coiled-coil region" evidence="1">
    <location>
        <begin position="170"/>
        <end position="228"/>
    </location>
</feature>
<dbReference type="GO" id="GO:0043130">
    <property type="term" value="F:ubiquitin binding"/>
    <property type="evidence" value="ECO:0007669"/>
    <property type="project" value="InterPro"/>
</dbReference>
<dbReference type="Pfam" id="PF02845">
    <property type="entry name" value="CUE"/>
    <property type="match status" value="1"/>
</dbReference>
<name>A0A067DXI5_CITSI</name>
<evidence type="ECO:0000313" key="3">
    <source>
        <dbReference type="EMBL" id="KDO43702.1"/>
    </source>
</evidence>
<gene>
    <name evidence="3" type="ORF">CISIN_1g023249mg</name>
</gene>
<dbReference type="InterPro" id="IPR009060">
    <property type="entry name" value="UBA-like_sf"/>
</dbReference>
<evidence type="ECO:0000313" key="4">
    <source>
        <dbReference type="Proteomes" id="UP000027120"/>
    </source>
</evidence>
<dbReference type="CDD" id="cd14279">
    <property type="entry name" value="CUE"/>
    <property type="match status" value="1"/>
</dbReference>
<keyword evidence="1" id="KW-0175">Coiled coil</keyword>
<dbReference type="SMR" id="A0A067DXI5"/>